<evidence type="ECO:0000256" key="1">
    <source>
        <dbReference type="SAM" id="Phobius"/>
    </source>
</evidence>
<dbReference type="KEGG" id="chh:A0O34_18290"/>
<keyword evidence="1" id="KW-0472">Membrane</keyword>
<reference evidence="3 4" key="1">
    <citation type="submission" date="2016-04" db="EMBL/GenBank/DDBJ databases">
        <title>Complete Genome Sequence of Chryseobacterium sp. IHBB 10212.</title>
        <authorList>
            <person name="Pal M."/>
            <person name="Swarnkar M.K."/>
            <person name="Kaushal K."/>
            <person name="Chhibber S."/>
            <person name="Singh A.K."/>
            <person name="Gulati A."/>
        </authorList>
    </citation>
    <scope>NUCLEOTIDE SEQUENCE [LARGE SCALE GENOMIC DNA]</scope>
    <source>
        <strain evidence="3 4">IHBB 10212</strain>
    </source>
</reference>
<proteinExistence type="predicted"/>
<keyword evidence="1" id="KW-1133">Transmembrane helix</keyword>
<evidence type="ECO:0000313" key="3">
    <source>
        <dbReference type="EMBL" id="ANF52344.1"/>
    </source>
</evidence>
<dbReference type="RefSeq" id="WP_066757926.1">
    <property type="nucleotide sequence ID" value="NZ_CP015199.1"/>
</dbReference>
<feature type="signal peptide" evidence="2">
    <location>
        <begin position="1"/>
        <end position="26"/>
    </location>
</feature>
<name>A0A172XZG0_9FLAO</name>
<feature type="transmembrane region" description="Helical" evidence="1">
    <location>
        <begin position="177"/>
        <end position="194"/>
    </location>
</feature>
<gene>
    <name evidence="3" type="ORF">A0O34_18290</name>
</gene>
<sequence>MKNKLKLRTLLSLTLLLFFLPFLRTCSDQSLDKLIPVPTEITQGSETVETVINDTIKIEVLSKQESKKLLKNALEERKVNIQKAKKEYTYNFYSLLLKIFESGKKEFNTSIFFDLSFYPNLTLVLFFISTITMLILSFFEKITFIKILGILNLFLLITSIILYYACEVIEDVNQIKIGFYLIFINTFLIVLLSGKMRRNRL</sequence>
<dbReference type="EMBL" id="CP015199">
    <property type="protein sequence ID" value="ANF52344.1"/>
    <property type="molecule type" value="Genomic_DNA"/>
</dbReference>
<accession>A0A172XZG0</accession>
<evidence type="ECO:0000256" key="2">
    <source>
        <dbReference type="SAM" id="SignalP"/>
    </source>
</evidence>
<dbReference type="OrthoDB" id="1274762at2"/>
<keyword evidence="4" id="KW-1185">Reference proteome</keyword>
<keyword evidence="2" id="KW-0732">Signal</keyword>
<protein>
    <submittedName>
        <fullName evidence="3">Uncharacterized protein</fullName>
    </submittedName>
</protein>
<dbReference type="AlphaFoldDB" id="A0A172XZG0"/>
<evidence type="ECO:0000313" key="4">
    <source>
        <dbReference type="Proteomes" id="UP000077824"/>
    </source>
</evidence>
<feature type="transmembrane region" description="Helical" evidence="1">
    <location>
        <begin position="143"/>
        <end position="165"/>
    </location>
</feature>
<dbReference type="STRING" id="1685010.A0O34_18290"/>
<feature type="chain" id="PRO_5008004029" evidence="2">
    <location>
        <begin position="27"/>
        <end position="201"/>
    </location>
</feature>
<organism evidence="3 4">
    <name type="scientific">Chryseobacterium glaciei</name>
    <dbReference type="NCBI Taxonomy" id="1685010"/>
    <lineage>
        <taxon>Bacteria</taxon>
        <taxon>Pseudomonadati</taxon>
        <taxon>Bacteroidota</taxon>
        <taxon>Flavobacteriia</taxon>
        <taxon>Flavobacteriales</taxon>
        <taxon>Weeksellaceae</taxon>
        <taxon>Chryseobacterium group</taxon>
        <taxon>Chryseobacterium</taxon>
    </lineage>
</organism>
<keyword evidence="1" id="KW-0812">Transmembrane</keyword>
<dbReference type="Proteomes" id="UP000077824">
    <property type="component" value="Chromosome"/>
</dbReference>
<feature type="transmembrane region" description="Helical" evidence="1">
    <location>
        <begin position="117"/>
        <end position="136"/>
    </location>
</feature>